<evidence type="ECO:0000313" key="4">
    <source>
        <dbReference type="Proteomes" id="UP000029227"/>
    </source>
</evidence>
<comment type="caution">
    <text evidence="2">The sequence shown here is derived from an EMBL/GenBank/DDBJ whole genome shotgun (WGS) entry which is preliminary data.</text>
</comment>
<evidence type="ECO:0000313" key="3">
    <source>
        <dbReference type="EMBL" id="KLU98804.1"/>
    </source>
</evidence>
<organism evidence="2 4">
    <name type="scientific">Photobacterium aphoticum</name>
    <dbReference type="NCBI Taxonomy" id="754436"/>
    <lineage>
        <taxon>Bacteria</taxon>
        <taxon>Pseudomonadati</taxon>
        <taxon>Pseudomonadota</taxon>
        <taxon>Gammaproteobacteria</taxon>
        <taxon>Vibrionales</taxon>
        <taxon>Vibrionaceae</taxon>
        <taxon>Photobacterium</taxon>
    </lineage>
</organism>
<gene>
    <name evidence="3" type="ORF">ABT58_20505</name>
    <name evidence="2" type="ORF">JCM19237_2165</name>
</gene>
<feature type="signal peptide" evidence="1">
    <location>
        <begin position="1"/>
        <end position="22"/>
    </location>
</feature>
<keyword evidence="1" id="KW-0732">Signal</keyword>
<keyword evidence="5" id="KW-1185">Reference proteome</keyword>
<dbReference type="OrthoDB" id="5508986at2"/>
<feature type="chain" id="PRO_5007382698" evidence="1">
    <location>
        <begin position="23"/>
        <end position="149"/>
    </location>
</feature>
<evidence type="ECO:0000256" key="1">
    <source>
        <dbReference type="SAM" id="SignalP"/>
    </source>
</evidence>
<dbReference type="AlphaFoldDB" id="A0A090QQE6"/>
<name>A0A090QQE6_9GAMM</name>
<proteinExistence type="predicted"/>
<dbReference type="eggNOG" id="ENOG50333BE">
    <property type="taxonomic scope" value="Bacteria"/>
</dbReference>
<dbReference type="RefSeq" id="WP_047876311.1">
    <property type="nucleotide sequence ID" value="NZ_BMYC01000029.1"/>
</dbReference>
<dbReference type="STRING" id="754436.JCM19237_2165"/>
<dbReference type="EMBL" id="LDOV01000042">
    <property type="protein sequence ID" value="KLU98804.1"/>
    <property type="molecule type" value="Genomic_DNA"/>
</dbReference>
<reference evidence="3 5" key="2">
    <citation type="submission" date="2015-05" db="EMBL/GenBank/DDBJ databases">
        <title>Photobacterium galathea sp. nov.</title>
        <authorList>
            <person name="Machado H."/>
            <person name="Gram L."/>
        </authorList>
    </citation>
    <scope>NUCLEOTIDE SEQUENCE [LARGE SCALE GENOMIC DNA]</scope>
    <source>
        <strain evidence="3 5">DSM 25995</strain>
    </source>
</reference>
<dbReference type="PATRIC" id="fig|754436.4.peg.4317"/>
<sequence length="149" mass="16190">MKTYLWAIMIAVGMMSALPAVAAGPASLNLGYCVNDNMTGKERKALAKWVFFGMSVHPEMSPYANVAKAEIKKSDKYVAALITRLLTKDCVNETKVAIRSEGSLAIQAAFEMVGSTAMQELINNPDVAKAMGGFEQYLNQADFAKLNEM</sequence>
<protein>
    <submittedName>
        <fullName evidence="2">Putative signal peptide</fullName>
    </submittedName>
</protein>
<evidence type="ECO:0000313" key="5">
    <source>
        <dbReference type="Proteomes" id="UP000036426"/>
    </source>
</evidence>
<accession>A0A090QQE6</accession>
<dbReference type="Proteomes" id="UP000036426">
    <property type="component" value="Unassembled WGS sequence"/>
</dbReference>
<evidence type="ECO:0000313" key="2">
    <source>
        <dbReference type="EMBL" id="GAL04014.1"/>
    </source>
</evidence>
<dbReference type="Proteomes" id="UP000029227">
    <property type="component" value="Unassembled WGS sequence"/>
</dbReference>
<reference evidence="2 4" key="1">
    <citation type="journal article" date="2014" name="Genome Announc.">
        <title>Draft Genome Sequences of Two Vibrionaceae Species, Vibrio ponticus C121 and Photobacterium aphoticum C119, Isolated as Coral Reef Microbiota.</title>
        <authorList>
            <person name="Al-saari N."/>
            <person name="Meirelles P.M."/>
            <person name="Mino S."/>
            <person name="Suda W."/>
            <person name="Oshima K."/>
            <person name="Hattori M."/>
            <person name="Ohkuma M."/>
            <person name="Thompson F.L."/>
            <person name="Gomez-Gil B."/>
            <person name="Sawabe T."/>
            <person name="Sawabe T."/>
        </authorList>
    </citation>
    <scope>NUCLEOTIDE SEQUENCE [LARGE SCALE GENOMIC DNA]</scope>
    <source>
        <strain evidence="2 4">JCM 19237</strain>
    </source>
</reference>
<dbReference type="EMBL" id="BBMN01000003">
    <property type="protein sequence ID" value="GAL04014.1"/>
    <property type="molecule type" value="Genomic_DNA"/>
</dbReference>